<evidence type="ECO:0000313" key="10">
    <source>
        <dbReference type="EMBL" id="ARU20325.1"/>
    </source>
</evidence>
<dbReference type="EMBL" id="CP020859">
    <property type="protein sequence ID" value="ARU20325.1"/>
    <property type="molecule type" value="Genomic_DNA"/>
</dbReference>
<dbReference type="Proteomes" id="UP000195378">
    <property type="component" value="Plasmid unnamed1"/>
</dbReference>
<dbReference type="EMBL" id="JARKHV010000017">
    <property type="protein sequence ID" value="MDF4187196.1"/>
    <property type="molecule type" value="Genomic_DNA"/>
</dbReference>
<dbReference type="InterPro" id="IPR013449">
    <property type="entry name" value="Rhamnulokinase"/>
</dbReference>
<comment type="similarity">
    <text evidence="1">Belongs to the FGGY kinase family.</text>
</comment>
<dbReference type="GO" id="GO:0005829">
    <property type="term" value="C:cytosol"/>
    <property type="evidence" value="ECO:0007669"/>
    <property type="project" value="TreeGrafter"/>
</dbReference>
<reference evidence="10 13" key="1">
    <citation type="submission" date="2017-04" db="EMBL/GenBank/DDBJ databases">
        <title>Complete genome sequence of Lactobacillus salivarius ZLS006, a probiotic strain isolated from healthy piglet.</title>
        <authorList>
            <person name="Zhang D."/>
        </authorList>
    </citation>
    <scope>NUCLEOTIDE SEQUENCE [LARGE SCALE GENOMIC DNA]</scope>
    <source>
        <strain evidence="10 13">ZLS006</strain>
        <plasmid evidence="10 13">unnamed1</plasmid>
    </source>
</reference>
<evidence type="ECO:0000256" key="7">
    <source>
        <dbReference type="ARBA" id="ARBA00023308"/>
    </source>
</evidence>
<evidence type="ECO:0000313" key="12">
    <source>
        <dbReference type="EMBL" id="PWG51676.1"/>
    </source>
</evidence>
<dbReference type="InterPro" id="IPR043129">
    <property type="entry name" value="ATPase_NBD"/>
</dbReference>
<proteinExistence type="inferred from homology"/>
<keyword evidence="5" id="KW-0067">ATP-binding</keyword>
<geneLocation type="plasmid" evidence="10 13">
    <name>unnamed1</name>
</geneLocation>
<evidence type="ECO:0000313" key="14">
    <source>
        <dbReference type="Proteomes" id="UP000245607"/>
    </source>
</evidence>
<dbReference type="Gene3D" id="3.30.420.40">
    <property type="match status" value="2"/>
</dbReference>
<dbReference type="GO" id="GO:0005524">
    <property type="term" value="F:ATP binding"/>
    <property type="evidence" value="ECO:0007669"/>
    <property type="project" value="UniProtKB-KW"/>
</dbReference>
<dbReference type="GO" id="GO:0006071">
    <property type="term" value="P:glycerol metabolic process"/>
    <property type="evidence" value="ECO:0007669"/>
    <property type="project" value="TreeGrafter"/>
</dbReference>
<dbReference type="Pfam" id="PF00370">
    <property type="entry name" value="FGGY_N"/>
    <property type="match status" value="1"/>
</dbReference>
<keyword evidence="7" id="KW-0684">Rhamnose metabolism</keyword>
<accession>A0A1V9SQ68</accession>
<keyword evidence="4 12" id="KW-0418">Kinase</keyword>
<keyword evidence="2" id="KW-0808">Transferase</keyword>
<dbReference type="GO" id="GO:0004370">
    <property type="term" value="F:glycerol kinase activity"/>
    <property type="evidence" value="ECO:0007669"/>
    <property type="project" value="TreeGrafter"/>
</dbReference>
<dbReference type="RefSeq" id="WP_081513042.1">
    <property type="nucleotide sequence ID" value="NZ_CAKMBQ010000003.1"/>
</dbReference>
<reference evidence="11" key="3">
    <citation type="submission" date="2023-02" db="EMBL/GenBank/DDBJ databases">
        <title>Draft Whole-Genome Sequences of competitive exclusion Lactobacillus salivarius strains for Poultry.</title>
        <authorList>
            <person name="Ma L.M."/>
            <person name="Lopez-Guerra N."/>
            <person name="Zhang G."/>
        </authorList>
    </citation>
    <scope>NUCLEOTIDE SEQUENCE</scope>
    <source>
        <strain evidence="11">Salm-9</strain>
    </source>
</reference>
<evidence type="ECO:0000313" key="11">
    <source>
        <dbReference type="EMBL" id="MDF4187196.1"/>
    </source>
</evidence>
<evidence type="ECO:0000313" key="13">
    <source>
        <dbReference type="Proteomes" id="UP000195378"/>
    </source>
</evidence>
<evidence type="ECO:0000256" key="3">
    <source>
        <dbReference type="ARBA" id="ARBA00022741"/>
    </source>
</evidence>
<dbReference type="EMBL" id="QFAS01000008">
    <property type="protein sequence ID" value="PWG51676.1"/>
    <property type="molecule type" value="Genomic_DNA"/>
</dbReference>
<organism evidence="12 14">
    <name type="scientific">Ligilactobacillus salivarius</name>
    <dbReference type="NCBI Taxonomy" id="1624"/>
    <lineage>
        <taxon>Bacteria</taxon>
        <taxon>Bacillati</taxon>
        <taxon>Bacillota</taxon>
        <taxon>Bacilli</taxon>
        <taxon>Lactobacillales</taxon>
        <taxon>Lactobacillaceae</taxon>
        <taxon>Ligilactobacillus</taxon>
    </lineage>
</organism>
<sequence length="489" mass="55087">MKNVIAIDLGASSGRLISGVFDGEKIETKEQFRFSNQPVNILGEYFWDYIKIFQEIKHGLAIAEKNLGKIDSISVDTWGVDYTFLDKKGMILRPPHSYRDNRVKNYINDLKNIISEEKLFTETGVNFNKINTIVQLFSDIKSNKELTVEIGSILMMPNMFEYLLSGKKSTDFSIISTSGLLNSENGNYSDKVFNSLQLKHEWFTPINKNGQILDDILPNIREELELESKPKIISGVGHDTAAALESLRNMDADTAFISCGTWSIVGKKVNKPVISDLAMDAGLTNEGCLGGSYRLLKNITGLWIVQELQKEWAYQGEMVSWQQMQDMANTIKDNNTYIDPNNEVFSQPGNMEEKIRSFAVNEDCTILKSKAEILRCVYESLAISYAKTIKEIEKATNTKLKNICMFGGGIQNKLLVQLTADYTGKSVYAGPIEASSFGNIISQLEILGDIKQDEKENIITNSLDIEEYAPKKITEEKKQSIVSFERHFS</sequence>
<evidence type="ECO:0000256" key="6">
    <source>
        <dbReference type="ARBA" id="ARBA00023157"/>
    </source>
</evidence>
<evidence type="ECO:0000256" key="4">
    <source>
        <dbReference type="ARBA" id="ARBA00022777"/>
    </source>
</evidence>
<name>A0A1V9SQ68_9LACO</name>
<dbReference type="InterPro" id="IPR018484">
    <property type="entry name" value="FGGY_N"/>
</dbReference>
<evidence type="ECO:0000256" key="5">
    <source>
        <dbReference type="ARBA" id="ARBA00022840"/>
    </source>
</evidence>
<dbReference type="Pfam" id="PF02782">
    <property type="entry name" value="FGGY_C"/>
    <property type="match status" value="1"/>
</dbReference>
<dbReference type="CDD" id="cd07771">
    <property type="entry name" value="ASKHA_NBD_FGGY_RhaB-like"/>
    <property type="match status" value="1"/>
</dbReference>
<keyword evidence="3" id="KW-0547">Nucleotide-binding</keyword>
<reference evidence="12 14" key="2">
    <citation type="submission" date="2018-05" db="EMBL/GenBank/DDBJ databases">
        <title>Lactobacillus salivarius genome sequencing and assembly.</title>
        <authorList>
            <person name="Audisio C."/>
            <person name="Albarracin L."/>
            <person name="Torres M.J."/>
            <person name="Hebert E.M."/>
            <person name="Saavedra L."/>
        </authorList>
    </citation>
    <scope>NUCLEOTIDE SEQUENCE [LARGE SCALE GENOMIC DNA]</scope>
    <source>
        <strain evidence="12 14">A3iob</strain>
    </source>
</reference>
<dbReference type="AlphaFoldDB" id="A0A1V9SQ68"/>
<evidence type="ECO:0000259" key="8">
    <source>
        <dbReference type="Pfam" id="PF00370"/>
    </source>
</evidence>
<keyword evidence="10" id="KW-0614">Plasmid</keyword>
<dbReference type="InterPro" id="IPR018485">
    <property type="entry name" value="FGGY_C"/>
</dbReference>
<feature type="domain" description="Carbohydrate kinase FGGY C-terminal" evidence="9">
    <location>
        <begin position="256"/>
        <end position="443"/>
    </location>
</feature>
<keyword evidence="6" id="KW-1015">Disulfide bond</keyword>
<dbReference type="Proteomes" id="UP000245607">
    <property type="component" value="Unassembled WGS sequence"/>
</dbReference>
<dbReference type="SUPFAM" id="SSF53067">
    <property type="entry name" value="Actin-like ATPase domain"/>
    <property type="match status" value="2"/>
</dbReference>
<evidence type="ECO:0000259" key="9">
    <source>
        <dbReference type="Pfam" id="PF02782"/>
    </source>
</evidence>
<dbReference type="PANTHER" id="PTHR10196:SF93">
    <property type="entry name" value="L-RHAMNULOKINASE"/>
    <property type="match status" value="1"/>
</dbReference>
<evidence type="ECO:0000256" key="1">
    <source>
        <dbReference type="ARBA" id="ARBA00009156"/>
    </source>
</evidence>
<dbReference type="PANTHER" id="PTHR10196">
    <property type="entry name" value="SUGAR KINASE"/>
    <property type="match status" value="1"/>
</dbReference>
<protein>
    <submittedName>
        <fullName evidence="12">Rhamnulokinase</fullName>
    </submittedName>
</protein>
<dbReference type="GO" id="GO:0008993">
    <property type="term" value="F:rhamnulokinase activity"/>
    <property type="evidence" value="ECO:0007669"/>
    <property type="project" value="InterPro"/>
</dbReference>
<evidence type="ECO:0000256" key="2">
    <source>
        <dbReference type="ARBA" id="ARBA00022679"/>
    </source>
</evidence>
<dbReference type="GO" id="GO:0019301">
    <property type="term" value="P:rhamnose catabolic process"/>
    <property type="evidence" value="ECO:0007669"/>
    <property type="project" value="InterPro"/>
</dbReference>
<dbReference type="Proteomes" id="UP001213566">
    <property type="component" value="Unassembled WGS sequence"/>
</dbReference>
<gene>
    <name evidence="10" type="ORF">B7R82_10170</name>
    <name evidence="12" type="ORF">DB362_07630</name>
    <name evidence="11" type="ORF">PV940_09260</name>
</gene>
<feature type="domain" description="Carbohydrate kinase FGGY N-terminal" evidence="8">
    <location>
        <begin position="4"/>
        <end position="244"/>
    </location>
</feature>